<evidence type="ECO:0000313" key="5">
    <source>
        <dbReference type="EnsemblMetazoa" id="PPA18281.1"/>
    </source>
</evidence>
<keyword evidence="6" id="KW-1185">Reference proteome</keyword>
<feature type="disulfide bond" evidence="4">
    <location>
        <begin position="122"/>
        <end position="131"/>
    </location>
</feature>
<dbReference type="InterPro" id="IPR051216">
    <property type="entry name" value="Teneurin"/>
</dbReference>
<dbReference type="Pfam" id="PF12661">
    <property type="entry name" value="hEGF"/>
    <property type="match status" value="2"/>
</dbReference>
<keyword evidence="3 4" id="KW-1015">Disulfide bond</keyword>
<dbReference type="PROSITE" id="PS00022">
    <property type="entry name" value="EGF_1"/>
    <property type="match status" value="3"/>
</dbReference>
<proteinExistence type="predicted"/>
<reference evidence="5" key="2">
    <citation type="submission" date="2022-06" db="UniProtKB">
        <authorList>
            <consortium name="EnsemblMetazoa"/>
        </authorList>
    </citation>
    <scope>IDENTIFICATION</scope>
    <source>
        <strain evidence="5">PS312</strain>
    </source>
</reference>
<keyword evidence="1 4" id="KW-0245">EGF-like domain</keyword>
<gene>
    <name evidence="5" type="primary">WBGene00107835</name>
</gene>
<dbReference type="EnsemblMetazoa" id="PPA18281.1">
    <property type="protein sequence ID" value="PPA18281.1"/>
    <property type="gene ID" value="WBGene00107835"/>
</dbReference>
<dbReference type="InterPro" id="IPR013032">
    <property type="entry name" value="EGF-like_CS"/>
</dbReference>
<dbReference type="SMART" id="SM00181">
    <property type="entry name" value="EGF"/>
    <property type="match status" value="3"/>
</dbReference>
<evidence type="ECO:0000256" key="4">
    <source>
        <dbReference type="PROSITE-ProRule" id="PRU00076"/>
    </source>
</evidence>
<evidence type="ECO:0000256" key="2">
    <source>
        <dbReference type="ARBA" id="ARBA00022737"/>
    </source>
</evidence>
<dbReference type="InterPro" id="IPR000742">
    <property type="entry name" value="EGF"/>
</dbReference>
<feature type="disulfide bond" evidence="4">
    <location>
        <begin position="75"/>
        <end position="84"/>
    </location>
</feature>
<dbReference type="PANTHER" id="PTHR11219">
    <property type="entry name" value="TENEURIN AND N-ACETYLGLUCOSAMINE-1-PHOSPHODIESTER ALPHA-N-ACETYLGLUCOSAMINIDASE"/>
    <property type="match status" value="1"/>
</dbReference>
<organism evidence="5 6">
    <name type="scientific">Pristionchus pacificus</name>
    <name type="common">Parasitic nematode worm</name>
    <dbReference type="NCBI Taxonomy" id="54126"/>
    <lineage>
        <taxon>Eukaryota</taxon>
        <taxon>Metazoa</taxon>
        <taxon>Ecdysozoa</taxon>
        <taxon>Nematoda</taxon>
        <taxon>Chromadorea</taxon>
        <taxon>Rhabditida</taxon>
        <taxon>Rhabditina</taxon>
        <taxon>Diplogasteromorpha</taxon>
        <taxon>Diplogasteroidea</taxon>
        <taxon>Neodiplogasteridae</taxon>
        <taxon>Pristionchus</taxon>
    </lineage>
</organism>
<evidence type="ECO:0000256" key="3">
    <source>
        <dbReference type="ARBA" id="ARBA00023157"/>
    </source>
</evidence>
<accession>A0A2A6C6Y8</accession>
<reference evidence="6" key="1">
    <citation type="journal article" date="2008" name="Nat. Genet.">
        <title>The Pristionchus pacificus genome provides a unique perspective on nematode lifestyle and parasitism.</title>
        <authorList>
            <person name="Dieterich C."/>
            <person name="Clifton S.W."/>
            <person name="Schuster L.N."/>
            <person name="Chinwalla A."/>
            <person name="Delehaunty K."/>
            <person name="Dinkelacker I."/>
            <person name="Fulton L."/>
            <person name="Fulton R."/>
            <person name="Godfrey J."/>
            <person name="Minx P."/>
            <person name="Mitreva M."/>
            <person name="Roeseler W."/>
            <person name="Tian H."/>
            <person name="Witte H."/>
            <person name="Yang S.P."/>
            <person name="Wilson R.K."/>
            <person name="Sommer R.J."/>
        </authorList>
    </citation>
    <scope>NUCLEOTIDE SEQUENCE [LARGE SCALE GENOMIC DNA]</scope>
    <source>
        <strain evidence="6">PS312</strain>
    </source>
</reference>
<dbReference type="PROSITE" id="PS50026">
    <property type="entry name" value="EGF_3"/>
    <property type="match status" value="3"/>
</dbReference>
<comment type="caution">
    <text evidence="4">Lacks conserved residue(s) required for the propagation of feature annotation.</text>
</comment>
<keyword evidence="2" id="KW-0677">Repeat</keyword>
<evidence type="ECO:0000256" key="1">
    <source>
        <dbReference type="ARBA" id="ARBA00022536"/>
    </source>
</evidence>
<dbReference type="Gene3D" id="2.10.25.10">
    <property type="entry name" value="Laminin"/>
    <property type="match status" value="3"/>
</dbReference>
<dbReference type="OrthoDB" id="10040561at2759"/>
<dbReference type="Proteomes" id="UP000005239">
    <property type="component" value="Unassembled WGS sequence"/>
</dbReference>
<dbReference type="PROSITE" id="PS01186">
    <property type="entry name" value="EGF_2"/>
    <property type="match status" value="3"/>
</dbReference>
<dbReference type="PANTHER" id="PTHR11219:SF69">
    <property type="entry name" value="TENEURIN-A"/>
    <property type="match status" value="1"/>
</dbReference>
<dbReference type="AlphaFoldDB" id="A0A2A6C6Y8"/>
<accession>A0A8R1UBL7</accession>
<sequence length="180" mass="18451">MSTNSHGRSDCAPRSWAGRYCREGRGGRPSSTMLALLIVFTSLSAAAVFAQLCDRTDCAGRGTCVGMKLAPLCVCDLGYSGMRCEKGSDLLGGNAANAICEPKDCSGNGLCSGTKAAPKCVCNLGFSGARCEIGMGLPENLCTNAIACSNNGFCLGTAKNFICLCNLGFSGPSCALFVGK</sequence>
<feature type="disulfide bond" evidence="4">
    <location>
        <begin position="165"/>
        <end position="174"/>
    </location>
</feature>
<dbReference type="SUPFAM" id="SSF57196">
    <property type="entry name" value="EGF/Laminin"/>
    <property type="match status" value="3"/>
</dbReference>
<evidence type="ECO:0000313" key="6">
    <source>
        <dbReference type="Proteomes" id="UP000005239"/>
    </source>
</evidence>
<name>A0A2A6C6Y8_PRIPA</name>
<protein>
    <submittedName>
        <fullName evidence="5">EGF domain-containing protein</fullName>
    </submittedName>
</protein>